<sequence length="455" mass="51094">MKKNTFSYIITVFTAAMLFMVGCQEKDPLKGFEVVEEVTEVEEEIETAEVEPGPEEVKEAEIFVQGVVTFSSGYVSIQRGGQWGELDVEDLVEEGDLIKTESDSFTEIQFADFGIIRIQENTELIVRNLHLQDEQSKVSMKLKKGKMLAKVSKLSKGEEFEVRTSTALAGVRGTEFMVKQDEGSDTASFAVKEGTVSVIPLEVADKIDQLMSELKTRTAREILDEIEVPEILITEGKEVELDIKEVEQVAEGFAEVSEVIEEKIKAIDEKVAAIEEKQELLESEDSGAVEQAELIEESLKEIEEIKEEVAELKEEVIAVSEEKAEEVEGIIEEPVEVSEEVTQELEEIEEIEEKEFVEEIVIASRADEEVAGEEAAEVAEEPSYTKLVIKTRPKDARIYIDGNEVGKGRISGLYDPGVELKLRVERESYLSEEMEVRIFDQEEQELTSGCTHLFQ</sequence>
<reference evidence="4" key="1">
    <citation type="journal article" date="2015" name="Nature">
        <title>Complex archaea that bridge the gap between prokaryotes and eukaryotes.</title>
        <authorList>
            <person name="Spang A."/>
            <person name="Saw J.H."/>
            <person name="Jorgensen S.L."/>
            <person name="Zaremba-Niedzwiedzka K."/>
            <person name="Martijn J."/>
            <person name="Lind A.E."/>
            <person name="van Eijk R."/>
            <person name="Schleper C."/>
            <person name="Guy L."/>
            <person name="Ettema T.J."/>
        </authorList>
    </citation>
    <scope>NUCLEOTIDE SEQUENCE</scope>
</reference>
<dbReference type="Gene3D" id="2.60.120.1440">
    <property type="match status" value="1"/>
</dbReference>
<feature type="domain" description="PEGA" evidence="3">
    <location>
        <begin position="386"/>
        <end position="446"/>
    </location>
</feature>
<organism evidence="4">
    <name type="scientific">marine sediment metagenome</name>
    <dbReference type="NCBI Taxonomy" id="412755"/>
    <lineage>
        <taxon>unclassified sequences</taxon>
        <taxon>metagenomes</taxon>
        <taxon>ecological metagenomes</taxon>
    </lineage>
</organism>
<feature type="coiled-coil region" evidence="1">
    <location>
        <begin position="257"/>
        <end position="322"/>
    </location>
</feature>
<evidence type="ECO:0008006" key="5">
    <source>
        <dbReference type="Google" id="ProtNLM"/>
    </source>
</evidence>
<dbReference type="AlphaFoldDB" id="A0A0F9I0Z1"/>
<dbReference type="InterPro" id="IPR006860">
    <property type="entry name" value="FecR"/>
</dbReference>
<dbReference type="EMBL" id="LAZR01022678">
    <property type="protein sequence ID" value="KKL81042.1"/>
    <property type="molecule type" value="Genomic_DNA"/>
</dbReference>
<dbReference type="PANTHER" id="PTHR38731">
    <property type="entry name" value="LIPL45-RELATED LIPOPROTEIN-RELATED"/>
    <property type="match status" value="1"/>
</dbReference>
<protein>
    <recommendedName>
        <fullName evidence="5">FecR protein domain-containing protein</fullName>
    </recommendedName>
</protein>
<name>A0A0F9I0Z1_9ZZZZ</name>
<evidence type="ECO:0000313" key="4">
    <source>
        <dbReference type="EMBL" id="KKL81042.1"/>
    </source>
</evidence>
<accession>A0A0F9I0Z1</accession>
<dbReference type="PANTHER" id="PTHR38731:SF1">
    <property type="entry name" value="FECR PROTEIN DOMAIN-CONTAINING PROTEIN"/>
    <property type="match status" value="1"/>
</dbReference>
<gene>
    <name evidence="4" type="ORF">LCGC14_1998730</name>
</gene>
<keyword evidence="1" id="KW-0175">Coiled coil</keyword>
<dbReference type="Pfam" id="PF08308">
    <property type="entry name" value="PEGA"/>
    <property type="match status" value="1"/>
</dbReference>
<proteinExistence type="predicted"/>
<dbReference type="PROSITE" id="PS51257">
    <property type="entry name" value="PROKAR_LIPOPROTEIN"/>
    <property type="match status" value="1"/>
</dbReference>
<dbReference type="Pfam" id="PF04773">
    <property type="entry name" value="FecR"/>
    <property type="match status" value="1"/>
</dbReference>
<dbReference type="InterPro" id="IPR013229">
    <property type="entry name" value="PEGA"/>
</dbReference>
<evidence type="ECO:0000259" key="2">
    <source>
        <dbReference type="Pfam" id="PF04773"/>
    </source>
</evidence>
<comment type="caution">
    <text evidence="4">The sequence shown here is derived from an EMBL/GenBank/DDBJ whole genome shotgun (WGS) entry which is preliminary data.</text>
</comment>
<feature type="domain" description="FecR protein" evidence="2">
    <location>
        <begin position="96"/>
        <end position="196"/>
    </location>
</feature>
<evidence type="ECO:0000256" key="1">
    <source>
        <dbReference type="SAM" id="Coils"/>
    </source>
</evidence>
<evidence type="ECO:0000259" key="3">
    <source>
        <dbReference type="Pfam" id="PF08308"/>
    </source>
</evidence>